<feature type="compositionally biased region" description="Polar residues" evidence="1">
    <location>
        <begin position="282"/>
        <end position="295"/>
    </location>
</feature>
<accession>T1P9X7</accession>
<dbReference type="VEuPathDB" id="VectorBase:MDOMA2_016345"/>
<feature type="compositionally biased region" description="Polar residues" evidence="1">
    <location>
        <begin position="302"/>
        <end position="315"/>
    </location>
</feature>
<feature type="compositionally biased region" description="Polar residues" evidence="1">
    <location>
        <begin position="236"/>
        <end position="255"/>
    </location>
</feature>
<dbReference type="VEuPathDB" id="VectorBase:MDOA014934"/>
<name>T1P9X7_MUSDO</name>
<proteinExistence type="evidence at transcript level"/>
<feature type="region of interest" description="Disordered" evidence="1">
    <location>
        <begin position="1"/>
        <end position="31"/>
    </location>
</feature>
<dbReference type="VEuPathDB" id="VectorBase:MDOMA2_009883"/>
<sequence>MKKLYAKTSFSSKNRSKSGKNENDPNSADSLIKYHDPILAFQPSKCKDVNGDSLQKYKPKHPFGAKIQNLEHLRNPQFSRGENSNVIMPDVSPATYEESPYYYTITELENLQMLDHRHPHFHHHNPQHHLKMQQMHAGGKVYHQHSQLVLQLPSVTSTSTTDDNFACDTIDSPMTSCGQQQQQQQHTKHHYNYANNPQHFHHPAAVSPTPPPRPQTPQNHNDSDATAFPPPPPPLSTTISQMQTATHTFRSNPKLTANAVPRPYPGSPVTTSGTNGGGVRSHPSSPLTPTNNSNYQQQQQQSFETTQLRSTTTNSQQQQQQQQ</sequence>
<dbReference type="VEuPathDB" id="VectorBase:MDOA010906"/>
<organism evidence="2">
    <name type="scientific">Musca domestica</name>
    <name type="common">House fly</name>
    <dbReference type="NCBI Taxonomy" id="7370"/>
    <lineage>
        <taxon>Eukaryota</taxon>
        <taxon>Metazoa</taxon>
        <taxon>Ecdysozoa</taxon>
        <taxon>Arthropoda</taxon>
        <taxon>Hexapoda</taxon>
        <taxon>Insecta</taxon>
        <taxon>Pterygota</taxon>
        <taxon>Neoptera</taxon>
        <taxon>Endopterygota</taxon>
        <taxon>Diptera</taxon>
        <taxon>Brachycera</taxon>
        <taxon>Muscomorpha</taxon>
        <taxon>Muscoidea</taxon>
        <taxon>Muscidae</taxon>
        <taxon>Musca</taxon>
    </lineage>
</organism>
<reference evidence="2" key="1">
    <citation type="submission" date="2012-08" db="EMBL/GenBank/DDBJ databases">
        <title>Transcriptome of adult Musca domestica launches a platform for comparative house fly gene expression and characterization of differential gene expression among resistant and susceptible house flies.</title>
        <authorList>
            <person name="Liu N."/>
            <person name="Zhang L."/>
            <person name="Li M."/>
            <person name="Reid W."/>
        </authorList>
    </citation>
    <scope>NUCLEOTIDE SEQUENCE</scope>
    <source>
        <strain evidence="2">ALHF</strain>
        <tissue evidence="2">Whole body</tissue>
    </source>
</reference>
<evidence type="ECO:0000313" key="2">
    <source>
        <dbReference type="EMBL" id="AFP60108.1"/>
    </source>
</evidence>
<feature type="region of interest" description="Disordered" evidence="1">
    <location>
        <begin position="193"/>
        <end position="323"/>
    </location>
</feature>
<dbReference type="EMBL" id="KA645479">
    <property type="protein sequence ID" value="AFP60108.1"/>
    <property type="molecule type" value="mRNA"/>
</dbReference>
<dbReference type="AlphaFoldDB" id="T1P9X7"/>
<protein>
    <submittedName>
        <fullName evidence="2">Uncharacterized protein</fullName>
    </submittedName>
</protein>
<evidence type="ECO:0000256" key="1">
    <source>
        <dbReference type="SAM" id="MobiDB-lite"/>
    </source>
</evidence>